<keyword evidence="2 3" id="KW-0802">TPR repeat</keyword>
<dbReference type="SUPFAM" id="SSF48452">
    <property type="entry name" value="TPR-like"/>
    <property type="match status" value="3"/>
</dbReference>
<name>A0ABW5BGV2_9PROT</name>
<comment type="caution">
    <text evidence="4">The sequence shown here is derived from an EMBL/GenBank/DDBJ whole genome shotgun (WGS) entry which is preliminary data.</text>
</comment>
<evidence type="ECO:0000313" key="4">
    <source>
        <dbReference type="EMBL" id="MFD2204314.1"/>
    </source>
</evidence>
<dbReference type="EMBL" id="JBHUII010000001">
    <property type="protein sequence ID" value="MFD2204314.1"/>
    <property type="molecule type" value="Genomic_DNA"/>
</dbReference>
<reference evidence="5" key="1">
    <citation type="journal article" date="2019" name="Int. J. Syst. Evol. Microbiol.">
        <title>The Global Catalogue of Microorganisms (GCM) 10K type strain sequencing project: providing services to taxonomists for standard genome sequencing and annotation.</title>
        <authorList>
            <consortium name="The Broad Institute Genomics Platform"/>
            <consortium name="The Broad Institute Genome Sequencing Center for Infectious Disease"/>
            <person name="Wu L."/>
            <person name="Ma J."/>
        </authorList>
    </citation>
    <scope>NUCLEOTIDE SEQUENCE [LARGE SCALE GENOMIC DNA]</scope>
    <source>
        <strain evidence="5">CGMCC 4.7192</strain>
    </source>
</reference>
<dbReference type="SMART" id="SM00028">
    <property type="entry name" value="TPR"/>
    <property type="match status" value="6"/>
</dbReference>
<dbReference type="InterPro" id="IPR019734">
    <property type="entry name" value="TPR_rpt"/>
</dbReference>
<dbReference type="PANTHER" id="PTHR44943">
    <property type="entry name" value="CELLULOSE SYNTHASE OPERON PROTEIN C"/>
    <property type="match status" value="1"/>
</dbReference>
<dbReference type="PROSITE" id="PS51257">
    <property type="entry name" value="PROKAR_LIPOPROTEIN"/>
    <property type="match status" value="1"/>
</dbReference>
<dbReference type="InterPro" id="IPR051685">
    <property type="entry name" value="Ycf3/AcsC/BcsC/TPR_MFPF"/>
</dbReference>
<dbReference type="Proteomes" id="UP001597294">
    <property type="component" value="Unassembled WGS sequence"/>
</dbReference>
<dbReference type="RefSeq" id="WP_380247772.1">
    <property type="nucleotide sequence ID" value="NZ_JBHUII010000001.1"/>
</dbReference>
<evidence type="ECO:0000256" key="3">
    <source>
        <dbReference type="PROSITE-ProRule" id="PRU00339"/>
    </source>
</evidence>
<dbReference type="PANTHER" id="PTHR44943:SF8">
    <property type="entry name" value="TPR REPEAT-CONTAINING PROTEIN MJ0263"/>
    <property type="match status" value="1"/>
</dbReference>
<organism evidence="4 5">
    <name type="scientific">Kiloniella antarctica</name>
    <dbReference type="NCBI Taxonomy" id="1550907"/>
    <lineage>
        <taxon>Bacteria</taxon>
        <taxon>Pseudomonadati</taxon>
        <taxon>Pseudomonadota</taxon>
        <taxon>Alphaproteobacteria</taxon>
        <taxon>Rhodospirillales</taxon>
        <taxon>Kiloniellaceae</taxon>
        <taxon>Kiloniella</taxon>
    </lineage>
</organism>
<dbReference type="Pfam" id="PF13414">
    <property type="entry name" value="TPR_11"/>
    <property type="match status" value="1"/>
</dbReference>
<dbReference type="InterPro" id="IPR011990">
    <property type="entry name" value="TPR-like_helical_dom_sf"/>
</dbReference>
<evidence type="ECO:0000256" key="1">
    <source>
        <dbReference type="ARBA" id="ARBA00022737"/>
    </source>
</evidence>
<dbReference type="Pfam" id="PF13432">
    <property type="entry name" value="TPR_16"/>
    <property type="match status" value="1"/>
</dbReference>
<evidence type="ECO:0000256" key="2">
    <source>
        <dbReference type="ARBA" id="ARBA00022803"/>
    </source>
</evidence>
<sequence>MPRRGSVLVKQNFRRFLALTGTALIVSACSVSQSESDTSANSAVTTAEYPLISPYSSPSGTYLAGLVAGHSRDYSIAADLMLHALEASPEDPQLLARSFLLTASVGRDQEAIDLAKRLLVVSPDQALAHLILLIDAVKREDWDEAQSRNEAAPNVGVNTVLQPMFSAWTDLAKGNLDKALEKLEPLSKKDGFKTLYGIQIALLKDLGGRPGDAKDDYLTLLSSTEQPTLRQVNIVADFLNRQGDQEAAKGLLETYLQTNPENAIAIHALEQLGAEKGLERVISKPGDAFAEILFGFASLHAQEKAYDTGLVYANQALRLRPEYEEAKILVGEIMQTQGRSRDAINLYKTIPLQSPYAWTVGLRIADEMDVLGLEAETLETLDQLTTLRPERFEPYLRKGNLLRASEKFDASAKAYEQAINRIDAQDARFWTLFYFRGISFERTKQWPKAEADFLKALELSPDQPHVLNYLAYSWVEQNKNLSESEQMLIKAVELRPEDGYIVDSLGWVYYQLGKYENAVEYLERAIELKAEDPVINDHLGDAYWRVGRYHEARFQWRRALSFDPEDEQVEMINTKIDKGMSPSVTDI</sequence>
<keyword evidence="5" id="KW-1185">Reference proteome</keyword>
<dbReference type="Gene3D" id="1.25.40.10">
    <property type="entry name" value="Tetratricopeptide repeat domain"/>
    <property type="match status" value="4"/>
</dbReference>
<dbReference type="PROSITE" id="PS50005">
    <property type="entry name" value="TPR"/>
    <property type="match status" value="3"/>
</dbReference>
<keyword evidence="1" id="KW-0677">Repeat</keyword>
<feature type="repeat" description="TPR" evidence="3">
    <location>
        <begin position="533"/>
        <end position="566"/>
    </location>
</feature>
<feature type="repeat" description="TPR" evidence="3">
    <location>
        <begin position="499"/>
        <end position="532"/>
    </location>
</feature>
<protein>
    <submittedName>
        <fullName evidence="4">Tetratricopeptide repeat protein</fullName>
    </submittedName>
</protein>
<evidence type="ECO:0000313" key="5">
    <source>
        <dbReference type="Proteomes" id="UP001597294"/>
    </source>
</evidence>
<dbReference type="PROSITE" id="PS50293">
    <property type="entry name" value="TPR_REGION"/>
    <property type="match status" value="1"/>
</dbReference>
<proteinExistence type="predicted"/>
<feature type="repeat" description="TPR" evidence="3">
    <location>
        <begin position="430"/>
        <end position="463"/>
    </location>
</feature>
<accession>A0ABW5BGV2</accession>
<gene>
    <name evidence="4" type="ORF">ACFSKO_01760</name>
</gene>